<organism evidence="1 2">
    <name type="scientific">Labilibaculum filiforme</name>
    <dbReference type="NCBI Taxonomy" id="1940526"/>
    <lineage>
        <taxon>Bacteria</taxon>
        <taxon>Pseudomonadati</taxon>
        <taxon>Bacteroidota</taxon>
        <taxon>Bacteroidia</taxon>
        <taxon>Marinilabiliales</taxon>
        <taxon>Marinifilaceae</taxon>
        <taxon>Labilibaculum</taxon>
    </lineage>
</organism>
<accession>A0A2N3HSS2</accession>
<dbReference type="RefSeq" id="WP_101262905.1">
    <property type="nucleotide sequence ID" value="NZ_MVDD01000017.1"/>
</dbReference>
<dbReference type="EMBL" id="MVDD01000017">
    <property type="protein sequence ID" value="PKQ61101.1"/>
    <property type="molecule type" value="Genomic_DNA"/>
</dbReference>
<name>A0A2N3HSS2_9BACT</name>
<sequence length="367" mass="41790">MAIVTQTNGGGSSADSGGLLMDEFLPFVEFKDVKKKKKEDHYPFRGIKKETVNLSEYLDEGYKTSELLTTFVTNQRKLKITYKVIKGCSDSGDDDGVIQIKTAEEIFGLKLSVTQKSAKYGDAMELELDYTGDEKIEFFLDFYASDDNLDEWNIGELKNVHCGRCSINFDLCEYCSDWSTIAPVIPKKDFVGWNEELHPDWECYDYAAEQLRVAGYQLKAESWRDWSKSTLTKNSDVYQFFLEDDIAGMKQGVQKDQLKDGVKYLKETLGKGIPVMAGVDDDYYMYNDDQTTEHYITIVGMGEDSKGKYFLFYDNATGDVVVGASAENKLYCKCDEHKFEGEGDLNNRYIQGTAKKTYTISHIRKTK</sequence>
<dbReference type="Proteomes" id="UP000233535">
    <property type="component" value="Unassembled WGS sequence"/>
</dbReference>
<dbReference type="AlphaFoldDB" id="A0A2N3HSS2"/>
<evidence type="ECO:0000313" key="1">
    <source>
        <dbReference type="EMBL" id="PKQ61101.1"/>
    </source>
</evidence>
<reference evidence="1 2" key="1">
    <citation type="journal article" date="2017" name="Front. Microbiol.">
        <title>Labilibaculum manganireducens gen. nov., sp. nov. and Labilibaculum filiforme sp. nov., Novel Bacteroidetes Isolated from Subsurface Sediments of the Baltic Sea.</title>
        <authorList>
            <person name="Vandieken V."/>
            <person name="Marshall I.P."/>
            <person name="Niemann H."/>
            <person name="Engelen B."/>
            <person name="Cypionka H."/>
        </authorList>
    </citation>
    <scope>NUCLEOTIDE SEQUENCE [LARGE SCALE GENOMIC DNA]</scope>
    <source>
        <strain evidence="1 2">59.16B</strain>
    </source>
</reference>
<evidence type="ECO:0000313" key="2">
    <source>
        <dbReference type="Proteomes" id="UP000233535"/>
    </source>
</evidence>
<gene>
    <name evidence="1" type="ORF">BZG02_16785</name>
</gene>
<keyword evidence="2" id="KW-1185">Reference proteome</keyword>
<protein>
    <submittedName>
        <fullName evidence="1">Uncharacterized protein</fullName>
    </submittedName>
</protein>
<dbReference type="OrthoDB" id="961266at2"/>
<dbReference type="SUPFAM" id="SSF54001">
    <property type="entry name" value="Cysteine proteinases"/>
    <property type="match status" value="1"/>
</dbReference>
<comment type="caution">
    <text evidence="1">The sequence shown here is derived from an EMBL/GenBank/DDBJ whole genome shotgun (WGS) entry which is preliminary data.</text>
</comment>
<proteinExistence type="predicted"/>
<dbReference type="InterPro" id="IPR038765">
    <property type="entry name" value="Papain-like_cys_pep_sf"/>
</dbReference>